<reference evidence="2" key="2">
    <citation type="submission" date="2020-09" db="EMBL/GenBank/DDBJ databases">
        <authorList>
            <person name="Sun Q."/>
            <person name="Ohkuma M."/>
        </authorList>
    </citation>
    <scope>NUCLEOTIDE SEQUENCE</scope>
    <source>
        <strain evidence="2">JCM 3131</strain>
    </source>
</reference>
<dbReference type="Proteomes" id="UP000620156">
    <property type="component" value="Unassembled WGS sequence"/>
</dbReference>
<protein>
    <submittedName>
        <fullName evidence="2">Uncharacterized protein</fullName>
    </submittedName>
</protein>
<dbReference type="AntiFam" id="ANF00159">
    <property type="entry name" value="Shadow ORF (opposite uvrA)"/>
</dbReference>
<sequence length="126" mass="14078">MREHLHRLPVHLGQQPVREHPIGRALGGDPAAVQCRHPVRVRRRESQVVQDDDHRVPGARPFPAHPQHQLLVAQVQRGGRLVEQQQRRPLGRHPGRRGPGPLAAAERGEVRPDGVGRLVRYGHSAS</sequence>
<feature type="region of interest" description="Disordered" evidence="1">
    <location>
        <begin position="42"/>
        <end position="126"/>
    </location>
</feature>
<dbReference type="AntiFam" id="ANF00095">
    <property type="entry name" value="Shadow ORF (opposite ABC transporters)"/>
</dbReference>
<accession>A0A918EU10</accession>
<comment type="caution">
    <text evidence="2">The sequence shown here is derived from an EMBL/GenBank/DDBJ whole genome shotgun (WGS) entry which is preliminary data.</text>
</comment>
<evidence type="ECO:0000256" key="1">
    <source>
        <dbReference type="SAM" id="MobiDB-lite"/>
    </source>
</evidence>
<name>A0A918EU10_9ACTN</name>
<dbReference type="AlphaFoldDB" id="A0A918EU10"/>
<gene>
    <name evidence="2" type="ORF">GCM10010145_38160</name>
</gene>
<feature type="region of interest" description="Disordered" evidence="1">
    <location>
        <begin position="1"/>
        <end position="30"/>
    </location>
</feature>
<evidence type="ECO:0000313" key="2">
    <source>
        <dbReference type="EMBL" id="GGQ64678.1"/>
    </source>
</evidence>
<organism evidence="2 3">
    <name type="scientific">Streptomyces ruber</name>
    <dbReference type="NCBI Taxonomy" id="83378"/>
    <lineage>
        <taxon>Bacteria</taxon>
        <taxon>Bacillati</taxon>
        <taxon>Actinomycetota</taxon>
        <taxon>Actinomycetes</taxon>
        <taxon>Kitasatosporales</taxon>
        <taxon>Streptomycetaceae</taxon>
        <taxon>Streptomyces</taxon>
    </lineage>
</organism>
<proteinExistence type="predicted"/>
<evidence type="ECO:0000313" key="3">
    <source>
        <dbReference type="Proteomes" id="UP000620156"/>
    </source>
</evidence>
<dbReference type="AntiFam" id="ANF00142">
    <property type="entry name" value="Shadow ORF (opposite yadG)"/>
</dbReference>
<dbReference type="EMBL" id="BMQK01000008">
    <property type="protein sequence ID" value="GGQ64678.1"/>
    <property type="molecule type" value="Genomic_DNA"/>
</dbReference>
<reference evidence="2" key="1">
    <citation type="journal article" date="2014" name="Int. J. Syst. Evol. Microbiol.">
        <title>Complete genome sequence of Corynebacterium casei LMG S-19264T (=DSM 44701T), isolated from a smear-ripened cheese.</title>
        <authorList>
            <consortium name="US DOE Joint Genome Institute (JGI-PGF)"/>
            <person name="Walter F."/>
            <person name="Albersmeier A."/>
            <person name="Kalinowski J."/>
            <person name="Ruckert C."/>
        </authorList>
    </citation>
    <scope>NUCLEOTIDE SEQUENCE</scope>
    <source>
        <strain evidence="2">JCM 3131</strain>
    </source>
</reference>
<keyword evidence="3" id="KW-1185">Reference proteome</keyword>